<organism evidence="1">
    <name type="scientific">Escherichia phage fEgEco12</name>
    <dbReference type="NCBI Taxonomy" id="3158837"/>
    <lineage>
        <taxon>Viruses</taxon>
        <taxon>Duplodnaviria</taxon>
        <taxon>Heunggongvirae</taxon>
        <taxon>Uroviricota</taxon>
        <taxon>Caudoviricetes</taxon>
    </lineage>
</organism>
<accession>A0AAU7PJW6</accession>
<protein>
    <submittedName>
        <fullName evidence="1">Uncharacterized protein</fullName>
    </submittedName>
</protein>
<sequence>MTTTLKYYINTLTELEYAKFLADSSWLIELKTHNSTGCNLMLNNALDTLVVSILHSNICGNSNKQLSKILVLVAL</sequence>
<name>A0AAU7PJW6_9CAUD</name>
<reference evidence="1" key="1">
    <citation type="submission" date="2024-05" db="EMBL/GenBank/DDBJ databases">
        <authorList>
            <person name="Badawy S."/>
            <person name="Skurnik M."/>
        </authorList>
    </citation>
    <scope>NUCLEOTIDE SEQUENCE</scope>
</reference>
<dbReference type="EMBL" id="PP777464">
    <property type="protein sequence ID" value="XBS49678.1"/>
    <property type="molecule type" value="Genomic_DNA"/>
</dbReference>
<evidence type="ECO:0000313" key="1">
    <source>
        <dbReference type="EMBL" id="XBS49678.1"/>
    </source>
</evidence>
<proteinExistence type="predicted"/>